<evidence type="ECO:0000256" key="4">
    <source>
        <dbReference type="ARBA" id="ARBA00022847"/>
    </source>
</evidence>
<feature type="transmembrane region" description="Helical" evidence="7">
    <location>
        <begin position="353"/>
        <end position="370"/>
    </location>
</feature>
<accession>A0AAW9R4Q6</accession>
<protein>
    <submittedName>
        <fullName evidence="8">Divalent metal cation transporter</fullName>
    </submittedName>
</protein>
<dbReference type="InterPro" id="IPR001046">
    <property type="entry name" value="NRAMP_fam"/>
</dbReference>
<dbReference type="GO" id="GO:0005384">
    <property type="term" value="F:manganese ion transmembrane transporter activity"/>
    <property type="evidence" value="ECO:0007669"/>
    <property type="project" value="TreeGrafter"/>
</dbReference>
<dbReference type="RefSeq" id="WP_354693497.1">
    <property type="nucleotide sequence ID" value="NZ_JAZHOG010000001.1"/>
</dbReference>
<comment type="subcellular location">
    <subcellularLocation>
        <location evidence="1">Membrane</location>
        <topology evidence="1">Multi-pass membrane protein</topology>
    </subcellularLocation>
</comment>
<feature type="transmembrane region" description="Helical" evidence="7">
    <location>
        <begin position="12"/>
        <end position="36"/>
    </location>
</feature>
<feature type="transmembrane region" description="Helical" evidence="7">
    <location>
        <begin position="254"/>
        <end position="276"/>
    </location>
</feature>
<evidence type="ECO:0000256" key="3">
    <source>
        <dbReference type="ARBA" id="ARBA00022692"/>
    </source>
</evidence>
<dbReference type="GO" id="GO:0015293">
    <property type="term" value="F:symporter activity"/>
    <property type="evidence" value="ECO:0007669"/>
    <property type="project" value="UniProtKB-KW"/>
</dbReference>
<proteinExistence type="predicted"/>
<reference evidence="8 9" key="1">
    <citation type="submission" date="2024-02" db="EMBL/GenBank/DDBJ databases">
        <title>A novel Wenzhouxiangellaceae bacterium, isolated from coastal sediments.</title>
        <authorList>
            <person name="Du Z.-J."/>
            <person name="Ye Y.-Q."/>
            <person name="Zhang X.-Y."/>
        </authorList>
    </citation>
    <scope>NUCLEOTIDE SEQUENCE [LARGE SCALE GENOMIC DNA]</scope>
    <source>
        <strain evidence="8 9">CH-27</strain>
    </source>
</reference>
<gene>
    <name evidence="8" type="ORF">V3330_00945</name>
</gene>
<dbReference type="GO" id="GO:0015086">
    <property type="term" value="F:cadmium ion transmembrane transporter activity"/>
    <property type="evidence" value="ECO:0007669"/>
    <property type="project" value="TreeGrafter"/>
</dbReference>
<comment type="caution">
    <text evidence="8">The sequence shown here is derived from an EMBL/GenBank/DDBJ whole genome shotgun (WGS) entry which is preliminary data.</text>
</comment>
<keyword evidence="6 7" id="KW-0472">Membrane</keyword>
<dbReference type="Pfam" id="PF01566">
    <property type="entry name" value="Nramp"/>
    <property type="match status" value="1"/>
</dbReference>
<dbReference type="PANTHER" id="PTHR11706">
    <property type="entry name" value="SOLUTE CARRIER PROTEIN FAMILY 11 MEMBER"/>
    <property type="match status" value="1"/>
</dbReference>
<keyword evidence="4" id="KW-0769">Symport</keyword>
<dbReference type="AlphaFoldDB" id="A0AAW9R4Q6"/>
<sequence length="444" mass="47418">MNWIVKLFRGLVGPAAVIAAGSMGAGAVASLILAGAWFRYDLLWVVLFMLPLFVIAVDSASRIGTINRGVGMLSIVSRHIHPSVAWLFVLINVPIHILVGMGQFSVMTSAFLSLFGMHPPVPGGPADYAATYGNLEIIGSLALAAFVLWLVLSQGYDRMQKAMTGLMVVMFICFLLIALRSFGDIAEIMRGFIPSIPDDLPAPGRDAVRMSTSSIIAIVGSAIAPGALLTIPYLSSDASSGAVKLKEDLRKSILNLGIIFGAYAMFIIIAGGFALYPLANHADIETVHEAGQVLTAAFPQTIAFVGPTIFTLGLFIAAMTTLVICVQVVIYLSLDILKKPWTFSSDNKPYRRLVIGVTLLTGLLAPIWDFPALLKVVLLMGVNVLVIPLVIGAMIFLVNRRAVMGEFTASPVRNALLVLVLVISVALAIDKFPDYLTMLAGMTG</sequence>
<evidence type="ECO:0000256" key="5">
    <source>
        <dbReference type="ARBA" id="ARBA00022989"/>
    </source>
</evidence>
<evidence type="ECO:0000256" key="2">
    <source>
        <dbReference type="ARBA" id="ARBA00022448"/>
    </source>
</evidence>
<feature type="transmembrane region" description="Helical" evidence="7">
    <location>
        <begin position="215"/>
        <end position="234"/>
    </location>
</feature>
<evidence type="ECO:0000313" key="9">
    <source>
        <dbReference type="Proteomes" id="UP001359886"/>
    </source>
</evidence>
<feature type="transmembrane region" description="Helical" evidence="7">
    <location>
        <begin position="411"/>
        <end position="429"/>
    </location>
</feature>
<evidence type="ECO:0000313" key="8">
    <source>
        <dbReference type="EMBL" id="MEJ8566174.1"/>
    </source>
</evidence>
<dbReference type="PANTHER" id="PTHR11706:SF33">
    <property type="entry name" value="NATURAL RESISTANCE-ASSOCIATED MACROPHAGE PROTEIN 2"/>
    <property type="match status" value="1"/>
</dbReference>
<evidence type="ECO:0000256" key="6">
    <source>
        <dbReference type="ARBA" id="ARBA00023136"/>
    </source>
</evidence>
<feature type="transmembrane region" description="Helical" evidence="7">
    <location>
        <begin position="164"/>
        <end position="182"/>
    </location>
</feature>
<dbReference type="Proteomes" id="UP001359886">
    <property type="component" value="Unassembled WGS sequence"/>
</dbReference>
<keyword evidence="3 7" id="KW-0812">Transmembrane</keyword>
<keyword evidence="5 7" id="KW-1133">Transmembrane helix</keyword>
<feature type="transmembrane region" description="Helical" evidence="7">
    <location>
        <begin position="132"/>
        <end position="152"/>
    </location>
</feature>
<keyword evidence="2" id="KW-0813">Transport</keyword>
<name>A0AAW9R4Q6_9GAMM</name>
<keyword evidence="9" id="KW-1185">Reference proteome</keyword>
<dbReference type="GO" id="GO:0005886">
    <property type="term" value="C:plasma membrane"/>
    <property type="evidence" value="ECO:0007669"/>
    <property type="project" value="TreeGrafter"/>
</dbReference>
<feature type="transmembrane region" description="Helical" evidence="7">
    <location>
        <begin position="309"/>
        <end position="332"/>
    </location>
</feature>
<evidence type="ECO:0000256" key="1">
    <source>
        <dbReference type="ARBA" id="ARBA00004141"/>
    </source>
</evidence>
<dbReference type="EMBL" id="JAZHOG010000001">
    <property type="protein sequence ID" value="MEJ8566174.1"/>
    <property type="molecule type" value="Genomic_DNA"/>
</dbReference>
<feature type="transmembrane region" description="Helical" evidence="7">
    <location>
        <begin position="376"/>
        <end position="399"/>
    </location>
</feature>
<feature type="transmembrane region" description="Helical" evidence="7">
    <location>
        <begin position="84"/>
        <end position="112"/>
    </location>
</feature>
<evidence type="ECO:0000256" key="7">
    <source>
        <dbReference type="SAM" id="Phobius"/>
    </source>
</evidence>
<dbReference type="GO" id="GO:0034755">
    <property type="term" value="P:iron ion transmembrane transport"/>
    <property type="evidence" value="ECO:0007669"/>
    <property type="project" value="TreeGrafter"/>
</dbReference>
<feature type="transmembrane region" description="Helical" evidence="7">
    <location>
        <begin position="42"/>
        <end position="63"/>
    </location>
</feature>
<organism evidence="8 9">
    <name type="scientific">Elongatibacter sediminis</name>
    <dbReference type="NCBI Taxonomy" id="3119006"/>
    <lineage>
        <taxon>Bacteria</taxon>
        <taxon>Pseudomonadati</taxon>
        <taxon>Pseudomonadota</taxon>
        <taxon>Gammaproteobacteria</taxon>
        <taxon>Chromatiales</taxon>
        <taxon>Wenzhouxiangellaceae</taxon>
        <taxon>Elongatibacter</taxon>
    </lineage>
</organism>